<comment type="caution">
    <text evidence="1">The sequence shown here is derived from an EMBL/GenBank/DDBJ whole genome shotgun (WGS) entry which is preliminary data.</text>
</comment>
<evidence type="ECO:0000313" key="2">
    <source>
        <dbReference type="Proteomes" id="UP001060085"/>
    </source>
</evidence>
<dbReference type="EMBL" id="CM044706">
    <property type="protein sequence ID" value="KAI5660224.1"/>
    <property type="molecule type" value="Genomic_DNA"/>
</dbReference>
<gene>
    <name evidence="1" type="ORF">M9H77_29017</name>
</gene>
<organism evidence="1 2">
    <name type="scientific">Catharanthus roseus</name>
    <name type="common">Madagascar periwinkle</name>
    <name type="synonym">Vinca rosea</name>
    <dbReference type="NCBI Taxonomy" id="4058"/>
    <lineage>
        <taxon>Eukaryota</taxon>
        <taxon>Viridiplantae</taxon>
        <taxon>Streptophyta</taxon>
        <taxon>Embryophyta</taxon>
        <taxon>Tracheophyta</taxon>
        <taxon>Spermatophyta</taxon>
        <taxon>Magnoliopsida</taxon>
        <taxon>eudicotyledons</taxon>
        <taxon>Gunneridae</taxon>
        <taxon>Pentapetalae</taxon>
        <taxon>asterids</taxon>
        <taxon>lamiids</taxon>
        <taxon>Gentianales</taxon>
        <taxon>Apocynaceae</taxon>
        <taxon>Rauvolfioideae</taxon>
        <taxon>Vinceae</taxon>
        <taxon>Catharanthinae</taxon>
        <taxon>Catharanthus</taxon>
    </lineage>
</organism>
<evidence type="ECO:0000313" key="1">
    <source>
        <dbReference type="EMBL" id="KAI5660224.1"/>
    </source>
</evidence>
<sequence length="127" mass="14372">MKEQHLLRAFSQYRLNLLPSLRPKPSPYRIIRPTLSSSRLFSSKTPDPSESSSLGQSQNSDGEFSDEELRKQVDKLVAAGDGDAFKEAFPTVFEGLMKKILAGKSDEEIKKEMFGRWEDDDKDSDTN</sequence>
<reference evidence="2" key="1">
    <citation type="journal article" date="2023" name="Nat. Plants">
        <title>Single-cell RNA sequencing provides a high-resolution roadmap for understanding the multicellular compartmentation of specialized metabolism.</title>
        <authorList>
            <person name="Sun S."/>
            <person name="Shen X."/>
            <person name="Li Y."/>
            <person name="Li Y."/>
            <person name="Wang S."/>
            <person name="Li R."/>
            <person name="Zhang H."/>
            <person name="Shen G."/>
            <person name="Guo B."/>
            <person name="Wei J."/>
            <person name="Xu J."/>
            <person name="St-Pierre B."/>
            <person name="Chen S."/>
            <person name="Sun C."/>
        </authorList>
    </citation>
    <scope>NUCLEOTIDE SEQUENCE [LARGE SCALE GENOMIC DNA]</scope>
</reference>
<name>A0ACC0AJ76_CATRO</name>
<accession>A0ACC0AJ76</accession>
<keyword evidence="2" id="KW-1185">Reference proteome</keyword>
<dbReference type="Proteomes" id="UP001060085">
    <property type="component" value="Linkage Group LG06"/>
</dbReference>
<protein>
    <submittedName>
        <fullName evidence="1">Uncharacterized protein</fullName>
    </submittedName>
</protein>
<proteinExistence type="predicted"/>